<reference evidence="1 2" key="2">
    <citation type="journal article" date="2009" name="PLoS ONE">
        <title>An integrated genetic and cytogenetic map of the cucumber genome.</title>
        <authorList>
            <person name="Ren Y."/>
            <person name="Zhang Z."/>
            <person name="Liu J."/>
            <person name="Staub J.E."/>
            <person name="Han Y."/>
            <person name="Cheng Z."/>
            <person name="Li X."/>
            <person name="Lu J."/>
            <person name="Miao H."/>
            <person name="Kang H."/>
            <person name="Xie B."/>
            <person name="Gu X."/>
            <person name="Wang X."/>
            <person name="Du Y."/>
            <person name="Jin W."/>
            <person name="Huang S."/>
        </authorList>
    </citation>
    <scope>NUCLEOTIDE SEQUENCE [LARGE SCALE GENOMIC DNA]</scope>
    <source>
        <strain evidence="2">cv. 9930</strain>
    </source>
</reference>
<gene>
    <name evidence="1" type="ORF">Csa_7G433295</name>
</gene>
<dbReference type="Proteomes" id="UP000029981">
    <property type="component" value="Chromosome 7"/>
</dbReference>
<dbReference type="Gramene" id="KGN45300">
    <property type="protein sequence ID" value="KGN45300"/>
    <property type="gene ID" value="Csa_7G433295"/>
</dbReference>
<reference evidence="1 2" key="3">
    <citation type="journal article" date="2010" name="BMC Genomics">
        <title>Transcriptome sequencing and comparative analysis of cucumber flowers with different sex types.</title>
        <authorList>
            <person name="Guo S."/>
            <person name="Zheng Y."/>
            <person name="Joung J.G."/>
            <person name="Liu S."/>
            <person name="Zhang Z."/>
            <person name="Crasta O.R."/>
            <person name="Sobral B.W."/>
            <person name="Xu Y."/>
            <person name="Huang S."/>
            <person name="Fei Z."/>
        </authorList>
    </citation>
    <scope>NUCLEOTIDE SEQUENCE [LARGE SCALE GENOMIC DNA]</scope>
    <source>
        <strain evidence="2">cv. 9930</strain>
    </source>
</reference>
<keyword evidence="2" id="KW-1185">Reference proteome</keyword>
<name>A0A0A0K6E7_CUCSA</name>
<evidence type="ECO:0000313" key="1">
    <source>
        <dbReference type="EMBL" id="KGN45300.1"/>
    </source>
</evidence>
<evidence type="ECO:0000313" key="2">
    <source>
        <dbReference type="Proteomes" id="UP000029981"/>
    </source>
</evidence>
<sequence>MMTTTSDFANEVEKHEGNFCTCFRVAYVVQGCVMYPQMIFGVYQMKSDFANAIAGIGTYSPPPFDVDSVHAAE</sequence>
<dbReference type="AlphaFoldDB" id="A0A0A0K6E7"/>
<reference evidence="1 2" key="1">
    <citation type="journal article" date="2009" name="Nat. Genet.">
        <title>The genome of the cucumber, Cucumis sativus L.</title>
        <authorList>
            <person name="Huang S."/>
            <person name="Li R."/>
            <person name="Zhang Z."/>
            <person name="Li L."/>
            <person name="Gu X."/>
            <person name="Fan W."/>
            <person name="Lucas W.J."/>
            <person name="Wang X."/>
            <person name="Xie B."/>
            <person name="Ni P."/>
            <person name="Ren Y."/>
            <person name="Zhu H."/>
            <person name="Li J."/>
            <person name="Lin K."/>
            <person name="Jin W."/>
            <person name="Fei Z."/>
            <person name="Li G."/>
            <person name="Staub J."/>
            <person name="Kilian A."/>
            <person name="van der Vossen E.A."/>
            <person name="Wu Y."/>
            <person name="Guo J."/>
            <person name="He J."/>
            <person name="Jia Z."/>
            <person name="Ren Y."/>
            <person name="Tian G."/>
            <person name="Lu Y."/>
            <person name="Ruan J."/>
            <person name="Qian W."/>
            <person name="Wang M."/>
            <person name="Huang Q."/>
            <person name="Li B."/>
            <person name="Xuan Z."/>
            <person name="Cao J."/>
            <person name="Asan"/>
            <person name="Wu Z."/>
            <person name="Zhang J."/>
            <person name="Cai Q."/>
            <person name="Bai Y."/>
            <person name="Zhao B."/>
            <person name="Han Y."/>
            <person name="Li Y."/>
            <person name="Li X."/>
            <person name="Wang S."/>
            <person name="Shi Q."/>
            <person name="Liu S."/>
            <person name="Cho W.K."/>
            <person name="Kim J.Y."/>
            <person name="Xu Y."/>
            <person name="Heller-Uszynska K."/>
            <person name="Miao H."/>
            <person name="Cheng Z."/>
            <person name="Zhang S."/>
            <person name="Wu J."/>
            <person name="Yang Y."/>
            <person name="Kang H."/>
            <person name="Li M."/>
            <person name="Liang H."/>
            <person name="Ren X."/>
            <person name="Shi Z."/>
            <person name="Wen M."/>
            <person name="Jian M."/>
            <person name="Yang H."/>
            <person name="Zhang G."/>
            <person name="Yang Z."/>
            <person name="Chen R."/>
            <person name="Liu S."/>
            <person name="Li J."/>
            <person name="Ma L."/>
            <person name="Liu H."/>
            <person name="Zhou Y."/>
            <person name="Zhao J."/>
            <person name="Fang X."/>
            <person name="Li G."/>
            <person name="Fang L."/>
            <person name="Li Y."/>
            <person name="Liu D."/>
            <person name="Zheng H."/>
            <person name="Zhang Y."/>
            <person name="Qin N."/>
            <person name="Li Z."/>
            <person name="Yang G."/>
            <person name="Yang S."/>
            <person name="Bolund L."/>
            <person name="Kristiansen K."/>
            <person name="Zheng H."/>
            <person name="Li S."/>
            <person name="Zhang X."/>
            <person name="Yang H."/>
            <person name="Wang J."/>
            <person name="Sun R."/>
            <person name="Zhang B."/>
            <person name="Jiang S."/>
            <person name="Wang J."/>
            <person name="Du Y."/>
            <person name="Li S."/>
        </authorList>
    </citation>
    <scope>NUCLEOTIDE SEQUENCE [LARGE SCALE GENOMIC DNA]</scope>
    <source>
        <strain evidence="2">cv. 9930</strain>
    </source>
</reference>
<protein>
    <submittedName>
        <fullName evidence="1">Uncharacterized protein</fullName>
    </submittedName>
</protein>
<dbReference type="EMBL" id="CM002928">
    <property type="protein sequence ID" value="KGN45300.1"/>
    <property type="molecule type" value="Genomic_DNA"/>
</dbReference>
<accession>A0A0A0K6E7</accession>
<organism evidence="1 2">
    <name type="scientific">Cucumis sativus</name>
    <name type="common">Cucumber</name>
    <dbReference type="NCBI Taxonomy" id="3659"/>
    <lineage>
        <taxon>Eukaryota</taxon>
        <taxon>Viridiplantae</taxon>
        <taxon>Streptophyta</taxon>
        <taxon>Embryophyta</taxon>
        <taxon>Tracheophyta</taxon>
        <taxon>Spermatophyta</taxon>
        <taxon>Magnoliopsida</taxon>
        <taxon>eudicotyledons</taxon>
        <taxon>Gunneridae</taxon>
        <taxon>Pentapetalae</taxon>
        <taxon>rosids</taxon>
        <taxon>fabids</taxon>
        <taxon>Cucurbitales</taxon>
        <taxon>Cucurbitaceae</taxon>
        <taxon>Benincaseae</taxon>
        <taxon>Cucumis</taxon>
    </lineage>
</organism>
<reference evidence="1 2" key="4">
    <citation type="journal article" date="2011" name="BMC Genomics">
        <title>RNA-Seq improves annotation of protein-coding genes in the cucumber genome.</title>
        <authorList>
            <person name="Li Z."/>
            <person name="Zhang Z."/>
            <person name="Yan P."/>
            <person name="Huang S."/>
            <person name="Fei Z."/>
            <person name="Lin K."/>
        </authorList>
    </citation>
    <scope>NUCLEOTIDE SEQUENCE [LARGE SCALE GENOMIC DNA]</scope>
    <source>
        <strain evidence="2">cv. 9930</strain>
    </source>
</reference>
<proteinExistence type="predicted"/>